<dbReference type="InterPro" id="IPR002646">
    <property type="entry name" value="PolA_pol_head_dom"/>
</dbReference>
<dbReference type="PROSITE" id="PS51371">
    <property type="entry name" value="CBS"/>
    <property type="match status" value="2"/>
</dbReference>
<evidence type="ECO:0000256" key="4">
    <source>
        <dbReference type="ARBA" id="ARBA00022679"/>
    </source>
</evidence>
<dbReference type="Gene3D" id="3.10.310.30">
    <property type="match status" value="1"/>
</dbReference>
<keyword evidence="5" id="KW-0819">tRNA processing</keyword>
<dbReference type="Pfam" id="PF01743">
    <property type="entry name" value="PolyA_pol"/>
    <property type="match status" value="1"/>
</dbReference>
<keyword evidence="8" id="KW-0547">Nucleotide-binding</keyword>
<evidence type="ECO:0000256" key="11">
    <source>
        <dbReference type="PROSITE-ProRule" id="PRU00703"/>
    </source>
</evidence>
<keyword evidence="11" id="KW-0129">CBS domain</keyword>
<evidence type="ECO:0000256" key="1">
    <source>
        <dbReference type="ARBA" id="ARBA00001946"/>
    </source>
</evidence>
<evidence type="ECO:0000256" key="12">
    <source>
        <dbReference type="RuleBase" id="RU003953"/>
    </source>
</evidence>
<dbReference type="SUPFAM" id="SSF81301">
    <property type="entry name" value="Nucleotidyltransferase"/>
    <property type="match status" value="1"/>
</dbReference>
<dbReference type="CDD" id="cd04595">
    <property type="entry name" value="CBS_pair_DHH_polyA_Pol_assoc"/>
    <property type="match status" value="1"/>
</dbReference>
<dbReference type="CDD" id="cd05398">
    <property type="entry name" value="NT_ClassII-CCAase"/>
    <property type="match status" value="1"/>
</dbReference>
<evidence type="ECO:0000256" key="5">
    <source>
        <dbReference type="ARBA" id="ARBA00022694"/>
    </source>
</evidence>
<evidence type="ECO:0000256" key="3">
    <source>
        <dbReference type="ARBA" id="ARBA00022555"/>
    </source>
</evidence>
<dbReference type="SUPFAM" id="SSF81891">
    <property type="entry name" value="Poly A polymerase C-terminal region-like"/>
    <property type="match status" value="1"/>
</dbReference>
<dbReference type="AlphaFoldDB" id="A0A2P8HXJ2"/>
<dbReference type="InterPro" id="IPR046342">
    <property type="entry name" value="CBS_dom_sf"/>
</dbReference>
<dbReference type="PANTHER" id="PTHR47788:SF1">
    <property type="entry name" value="A-ADDING TRNA NUCLEOTIDYLTRANSFERASE"/>
    <property type="match status" value="1"/>
</dbReference>
<dbReference type="GO" id="GO:0000166">
    <property type="term" value="F:nucleotide binding"/>
    <property type="evidence" value="ECO:0007669"/>
    <property type="project" value="UniProtKB-KW"/>
</dbReference>
<dbReference type="Pfam" id="PF12627">
    <property type="entry name" value="PolyA_pol_RNAbd"/>
    <property type="match status" value="1"/>
</dbReference>
<keyword evidence="10 12" id="KW-0694">RNA-binding</keyword>
<dbReference type="Pfam" id="PF00571">
    <property type="entry name" value="CBS"/>
    <property type="match status" value="2"/>
</dbReference>
<comment type="caution">
    <text evidence="14">The sequence shown here is derived from an EMBL/GenBank/DDBJ whole genome shotgun (WGS) entry which is preliminary data.</text>
</comment>
<dbReference type="InterPro" id="IPR052390">
    <property type="entry name" value="tRNA_nt/polyA_polymerase"/>
</dbReference>
<dbReference type="SUPFAM" id="SSF54631">
    <property type="entry name" value="CBS-domain pair"/>
    <property type="match status" value="1"/>
</dbReference>
<keyword evidence="15" id="KW-1185">Reference proteome</keyword>
<dbReference type="EMBL" id="PYAV01000002">
    <property type="protein sequence ID" value="PSL50930.1"/>
    <property type="molecule type" value="Genomic_DNA"/>
</dbReference>
<dbReference type="InterPro" id="IPR000644">
    <property type="entry name" value="CBS_dom"/>
</dbReference>
<evidence type="ECO:0000256" key="10">
    <source>
        <dbReference type="ARBA" id="ARBA00022884"/>
    </source>
</evidence>
<dbReference type="Pfam" id="PF02272">
    <property type="entry name" value="DHHA1"/>
    <property type="match status" value="1"/>
</dbReference>
<dbReference type="Gene3D" id="3.30.460.10">
    <property type="entry name" value="Beta Polymerase, domain 2"/>
    <property type="match status" value="1"/>
</dbReference>
<keyword evidence="3" id="KW-0820">tRNA-binding</keyword>
<evidence type="ECO:0000256" key="7">
    <source>
        <dbReference type="ARBA" id="ARBA00022723"/>
    </source>
</evidence>
<keyword evidence="7" id="KW-0479">Metal-binding</keyword>
<comment type="similarity">
    <text evidence="2 12">Belongs to the tRNA nucleotidyltransferase/poly(A) polymerase family.</text>
</comment>
<evidence type="ECO:0000256" key="2">
    <source>
        <dbReference type="ARBA" id="ARBA00007265"/>
    </source>
</evidence>
<evidence type="ECO:0000313" key="15">
    <source>
        <dbReference type="Proteomes" id="UP000242310"/>
    </source>
</evidence>
<dbReference type="InterPro" id="IPR038763">
    <property type="entry name" value="DHH_sf"/>
</dbReference>
<evidence type="ECO:0000313" key="14">
    <source>
        <dbReference type="EMBL" id="PSL50930.1"/>
    </source>
</evidence>
<dbReference type="GO" id="GO:0008033">
    <property type="term" value="P:tRNA processing"/>
    <property type="evidence" value="ECO:0007669"/>
    <property type="project" value="UniProtKB-KW"/>
</dbReference>
<dbReference type="GO" id="GO:0046872">
    <property type="term" value="F:metal ion binding"/>
    <property type="evidence" value="ECO:0007669"/>
    <property type="project" value="UniProtKB-KW"/>
</dbReference>
<dbReference type="RefSeq" id="WP_106587646.1">
    <property type="nucleotide sequence ID" value="NZ_PYAV01000002.1"/>
</dbReference>
<dbReference type="SUPFAM" id="SSF64182">
    <property type="entry name" value="DHH phosphoesterases"/>
    <property type="match status" value="1"/>
</dbReference>
<dbReference type="InterPro" id="IPR043519">
    <property type="entry name" value="NT_sf"/>
</dbReference>
<evidence type="ECO:0000256" key="9">
    <source>
        <dbReference type="ARBA" id="ARBA00022842"/>
    </source>
</evidence>
<dbReference type="PANTHER" id="PTHR47788">
    <property type="entry name" value="POLYA POLYMERASE"/>
    <property type="match status" value="1"/>
</dbReference>
<name>A0A2P8HXJ2_9BACI</name>
<reference evidence="14 15" key="1">
    <citation type="submission" date="2018-03" db="EMBL/GenBank/DDBJ databases">
        <title>Genomic Encyclopedia of Type Strains, Phase III (KMG-III): the genomes of soil and plant-associated and newly described type strains.</title>
        <authorList>
            <person name="Whitman W."/>
        </authorList>
    </citation>
    <scope>NUCLEOTIDE SEQUENCE [LARGE SCALE GENOMIC DNA]</scope>
    <source>
        <strain evidence="14 15">CGMCC 1.07653</strain>
    </source>
</reference>
<organism evidence="14 15">
    <name type="scientific">Salsuginibacillus halophilus</name>
    <dbReference type="NCBI Taxonomy" id="517424"/>
    <lineage>
        <taxon>Bacteria</taxon>
        <taxon>Bacillati</taxon>
        <taxon>Bacillota</taxon>
        <taxon>Bacilli</taxon>
        <taxon>Bacillales</taxon>
        <taxon>Bacillaceae</taxon>
        <taxon>Salsuginibacillus</taxon>
    </lineage>
</organism>
<dbReference type="InterPro" id="IPR003156">
    <property type="entry name" value="DHHA1_dom"/>
</dbReference>
<dbReference type="Proteomes" id="UP000242310">
    <property type="component" value="Unassembled WGS sequence"/>
</dbReference>
<dbReference type="InterPro" id="IPR032828">
    <property type="entry name" value="PolyA_RNA-bd"/>
</dbReference>
<proteinExistence type="inferred from homology"/>
<evidence type="ECO:0000256" key="6">
    <source>
        <dbReference type="ARBA" id="ARBA00022695"/>
    </source>
</evidence>
<gene>
    <name evidence="14" type="ORF">B0H94_102207</name>
</gene>
<dbReference type="OrthoDB" id="9805698at2"/>
<feature type="domain" description="CBS" evidence="13">
    <location>
        <begin position="374"/>
        <end position="430"/>
    </location>
</feature>
<keyword evidence="6" id="KW-0548">Nucleotidyltransferase</keyword>
<accession>A0A2P8HXJ2</accession>
<evidence type="ECO:0000259" key="13">
    <source>
        <dbReference type="PROSITE" id="PS51371"/>
    </source>
</evidence>
<feature type="domain" description="CBS" evidence="13">
    <location>
        <begin position="312"/>
        <end position="370"/>
    </location>
</feature>
<keyword evidence="9" id="KW-0460">Magnesium</keyword>
<dbReference type="Gene3D" id="3.10.580.10">
    <property type="entry name" value="CBS-domain"/>
    <property type="match status" value="1"/>
</dbReference>
<evidence type="ECO:0000256" key="8">
    <source>
        <dbReference type="ARBA" id="ARBA00022741"/>
    </source>
</evidence>
<protein>
    <submittedName>
        <fullName evidence="14">tRNA nucleotidyltransferase (CCA-adding enzyme)</fullName>
    </submittedName>
</protein>
<comment type="cofactor">
    <cofactor evidence="1">
        <name>Mg(2+)</name>
        <dbReference type="ChEBI" id="CHEBI:18420"/>
    </cofactor>
</comment>
<dbReference type="Gene3D" id="1.10.3090.10">
    <property type="entry name" value="cca-adding enzyme, domain 2"/>
    <property type="match status" value="1"/>
</dbReference>
<dbReference type="GO" id="GO:0000049">
    <property type="term" value="F:tRNA binding"/>
    <property type="evidence" value="ECO:0007669"/>
    <property type="project" value="UniProtKB-KW"/>
</dbReference>
<sequence>MKVIATHQNADFDGAASVLAASKLYPDAVPLLPDQQQPMVKQFFAIYKDELPFQSPKNITHENVTSIVLVDTSQLQRIGDFSEKWRIEKVDVFDHHPVTESSFPPGDGEISNTGAAVTLLIERLAAQQIELSSIEATLLGLGLYTDTGSLSFTTTTKRDLQAAVFLMDAGMNLALIHQFSSESLTTEQQQMFQDLLNSVEEIELEGQSLLIAHTSSASFKSGLGILSAKVLETTGAHGVFAVAAMDDRIFVTGRSQSERLDVRPLIQELGGGGHAKAAAATVKHQSLQEIIHTIHEHAFHCVKPALKAEDLMSSPVKTLRSDVTIQEAKDYMTRYSHTGFPIIDNDELTGIISKRDVDKAIHHGLGHAPVKGYMSTHLVTLQPEEPLERIQKTMITKNVGRLPVVQDGQVIGIVSRTDLIHVLHNEDVQAQLYEEENATQLMHEQFSKETIHFLQQVGELADELDTNAYMIGGIVRDLFLRRPNEDIDIAVEGKADIFAEKAAERFKGTVQFHESFGTAQLVLPNGDKIDVTSSRTEYYLKPAALPTVERSNVQEDLARRDFTINAMAIQLNSGDFGRLIDAYNGKNDLTNKVLRTLHNLSFVEDPTRILRAVRFETRLGYKMDKDTENFARQRPTSIQSLSKDRVWSEFQHFLQEVAPGEMFARLEELDVLDAFMPGASFKPPVVTALFQRVRSNNLNVDEKMNTLIQLLALFTESRSSFEKSLLWMRSNPERTLVQQIISLYDTTWIKDVAYGALHDAFSHVQNMSLWFTSRWFEAADESEKAYVLYTYFEKKQSMPELINGDDLRKFGLSPGPQYKEIIHKVEKAWFDALLTTRDEALSFAQGQVEAYMKQLND</sequence>
<dbReference type="Gene3D" id="3.90.1640.10">
    <property type="entry name" value="inorganic pyrophosphatase (n-terminal core)"/>
    <property type="match status" value="1"/>
</dbReference>
<dbReference type="SMART" id="SM00116">
    <property type="entry name" value="CBS"/>
    <property type="match status" value="2"/>
</dbReference>
<dbReference type="GO" id="GO:0016779">
    <property type="term" value="F:nucleotidyltransferase activity"/>
    <property type="evidence" value="ECO:0007669"/>
    <property type="project" value="UniProtKB-KW"/>
</dbReference>
<keyword evidence="4 12" id="KW-0808">Transferase</keyword>